<organism evidence="2 3">
    <name type="scientific">Trichoderma harzianum</name>
    <name type="common">Hypocrea lixii</name>
    <dbReference type="NCBI Taxonomy" id="5544"/>
    <lineage>
        <taxon>Eukaryota</taxon>
        <taxon>Fungi</taxon>
        <taxon>Dikarya</taxon>
        <taxon>Ascomycota</taxon>
        <taxon>Pezizomycotina</taxon>
        <taxon>Sordariomycetes</taxon>
        <taxon>Hypocreomycetidae</taxon>
        <taxon>Hypocreales</taxon>
        <taxon>Hypocreaceae</taxon>
        <taxon>Trichoderma</taxon>
    </lineage>
</organism>
<feature type="compositionally biased region" description="Basic and acidic residues" evidence="1">
    <location>
        <begin position="293"/>
        <end position="305"/>
    </location>
</feature>
<dbReference type="PRINTS" id="PR00929">
    <property type="entry name" value="ATHOOK"/>
</dbReference>
<protein>
    <recommendedName>
        <fullName evidence="4">AT hook domain-containing protein</fullName>
    </recommendedName>
</protein>
<comment type="caution">
    <text evidence="2">The sequence shown here is derived from an EMBL/GenBank/DDBJ whole genome shotgun (WGS) entry which is preliminary data.</text>
</comment>
<dbReference type="GO" id="GO:0003677">
    <property type="term" value="F:DNA binding"/>
    <property type="evidence" value="ECO:0007669"/>
    <property type="project" value="InterPro"/>
</dbReference>
<feature type="compositionally biased region" description="Polar residues" evidence="1">
    <location>
        <begin position="587"/>
        <end position="599"/>
    </location>
</feature>
<evidence type="ECO:0000313" key="3">
    <source>
        <dbReference type="Proteomes" id="UP000236290"/>
    </source>
</evidence>
<sequence length="1208" mass="130608">MSRGDDFPRYTYMMDFNPMDEDTPLRDYWQTTDDLDNEDAATIASLATQVLQSKSGYEYGEGMGMGMGVGVGVGVGVEVNEPGVVADYMYSESRSSPQSQYSTTLPTEPAESFRGLMDDHDRGVQMLEESAAPEYDFEPEARGHETSHAHGIDEPTMLPREQYAPESFRSTLNVVAEVDVTNQSSYFHEIEMSAAMTASRVVNGVLSRSYAGTPTEEAVNLQALQSHAPQLTPPQSESRSVSVETPDYAEQEKEPTMEMEDQHVDDEPEDTLMTKDDEGEDWEEDEGVEREENEGGEREESREGEREEFEEGEREEDEGGERKEVEGRETSEDKEREMLEDEGDRKEDEGGEGEGDKSGETENDEMDEEEPTPDTGAQQQLITESNQRPAIDDDEELPPLQQTPRNRGRPRRSDAAEAPPALTSEQPTAVQIAVHEKDTHAENEEVESAVTDGAHLNRAEGMPTGRRRGRPRRSEISEPATATAPTSTKRRPGRPPKATDVELTLEAAPAAGKRGRSRKNSMVNAAQLSATALELSAAETPTATTPRKSNMVDAATQTSPGPTQPPVAETTGTEVPSSKRGRPRKSNVLNTAQASTTADQEAAVTLVTSTNAAPARASSKRGRPRKSDMTDVTQPSTEEPEQPTAEVIETGAPSGKRGRPRKSDAAANEVQEAVVAVPRSSSRRGRPRKSVTMDAAPVSTEETESLTIEASITATPIPSKRGRPPKSHAMSTAQASIEETEPLAVEASITATPAPSKRGRRPKSDAMSAAQASTEEVESLAVEAPTTATTAPSKRGRPPNSVAISATHTSIEDLQLSSAEAPVTTTPASSKRGRPRKSDAMEATPAQVPTNEAQLAVDEAPIITTSALEGLPPQASVKSSTTTPGRRGRPPKGVVPLLQAEIEILQTDDETEALDSPALQSFDRQGRPPRQADTLEERDGSPSPLPKRRRGRGRPPKGESLLPADLPSATVEPGLGMGAQQAEPQGSSTPMDDVSKDLDVGDTASTLAQEDMEATPVRKRGRPKAAAVDKPLSVKDMLVTASEKKRGRPPRTIANIDSAEEHGRPVQSQVQEEEEEPAAKRRRTSNDVTMEDAVDEDESQGDAQEDELPNVEDLEDAVAANGTTRKRSSVTWAQPLTSTLTEPKAVAIPSPQRGRRPRLSGEMSGESTKTKRVEQPSAAPPRPKTLFDIISDGRKMVRQKTYGKRSKR</sequence>
<gene>
    <name evidence="2" type="ORF">THARTR1_05203</name>
</gene>
<feature type="compositionally biased region" description="Polar residues" evidence="1">
    <location>
        <begin position="228"/>
        <end position="243"/>
    </location>
</feature>
<evidence type="ECO:0008006" key="4">
    <source>
        <dbReference type="Google" id="ProtNLM"/>
    </source>
</evidence>
<name>A0A2K0UA47_TRIHA</name>
<evidence type="ECO:0000256" key="1">
    <source>
        <dbReference type="SAM" id="MobiDB-lite"/>
    </source>
</evidence>
<feature type="compositionally biased region" description="Polar residues" evidence="1">
    <location>
        <begin position="705"/>
        <end position="716"/>
    </location>
</feature>
<feature type="compositionally biased region" description="Acidic residues" evidence="1">
    <location>
        <begin position="1089"/>
        <end position="1116"/>
    </location>
</feature>
<reference evidence="2 3" key="1">
    <citation type="submission" date="2017-02" db="EMBL/GenBank/DDBJ databases">
        <title>Genomes of Trichoderma spp. with biocontrol activity.</title>
        <authorList>
            <person name="Gardiner D."/>
            <person name="Kazan K."/>
            <person name="Vos C."/>
            <person name="Harvey P."/>
        </authorList>
    </citation>
    <scope>NUCLEOTIDE SEQUENCE [LARGE SCALE GENOMIC DNA]</scope>
    <source>
        <strain evidence="2 3">Tr1</strain>
    </source>
</reference>
<feature type="region of interest" description="Disordered" evidence="1">
    <location>
        <begin position="228"/>
        <end position="1186"/>
    </location>
</feature>
<accession>A0A2K0UA47</accession>
<feature type="compositionally biased region" description="Low complexity" evidence="1">
    <location>
        <begin position="525"/>
        <end position="546"/>
    </location>
</feature>
<dbReference type="InterPro" id="IPR017956">
    <property type="entry name" value="AT_hook_DNA-bd_motif"/>
</dbReference>
<feature type="compositionally biased region" description="Polar residues" evidence="1">
    <location>
        <begin position="815"/>
        <end position="829"/>
    </location>
</feature>
<dbReference type="EMBL" id="MTYI01000059">
    <property type="protein sequence ID" value="PNP54646.1"/>
    <property type="molecule type" value="Genomic_DNA"/>
</dbReference>
<feature type="compositionally biased region" description="Polar residues" evidence="1">
    <location>
        <begin position="1129"/>
        <end position="1141"/>
    </location>
</feature>
<feature type="compositionally biased region" description="Low complexity" evidence="1">
    <location>
        <begin position="665"/>
        <end position="680"/>
    </location>
</feature>
<dbReference type="Proteomes" id="UP000236290">
    <property type="component" value="Unassembled WGS sequence"/>
</dbReference>
<feature type="compositionally biased region" description="Acidic residues" evidence="1">
    <location>
        <begin position="306"/>
        <end position="319"/>
    </location>
</feature>
<feature type="compositionally biased region" description="Basic and acidic residues" evidence="1">
    <location>
        <begin position="320"/>
        <end position="360"/>
    </location>
</feature>
<dbReference type="SMART" id="SM00384">
    <property type="entry name" value="AT_hook"/>
    <property type="match status" value="15"/>
</dbReference>
<feature type="compositionally biased region" description="Basic and acidic residues" evidence="1">
    <location>
        <begin position="250"/>
        <end position="262"/>
    </location>
</feature>
<feature type="compositionally biased region" description="Acidic residues" evidence="1">
    <location>
        <begin position="277"/>
        <end position="292"/>
    </location>
</feature>
<evidence type="ECO:0000313" key="2">
    <source>
        <dbReference type="EMBL" id="PNP54646.1"/>
    </source>
</evidence>
<dbReference type="OrthoDB" id="4899715at2759"/>
<dbReference type="AlphaFoldDB" id="A0A2K0UA47"/>
<proteinExistence type="predicted"/>
<feature type="compositionally biased region" description="Polar residues" evidence="1">
    <location>
        <begin position="376"/>
        <end position="388"/>
    </location>
</feature>
<feature type="compositionally biased region" description="Basic residues" evidence="1">
    <location>
        <begin position="946"/>
        <end position="955"/>
    </location>
</feature>
<feature type="compositionally biased region" description="Basic and acidic residues" evidence="1">
    <location>
        <begin position="434"/>
        <end position="443"/>
    </location>
</feature>
<feature type="compositionally biased region" description="Acidic residues" evidence="1">
    <location>
        <begin position="361"/>
        <end position="372"/>
    </location>
</feature>